<name>A0A6J7X3E6_9CAUD</name>
<accession>A0A6J7X3E6</accession>
<dbReference type="EMBL" id="LR798332">
    <property type="protein sequence ID" value="CAB5223772.1"/>
    <property type="molecule type" value="Genomic_DNA"/>
</dbReference>
<evidence type="ECO:0000313" key="1">
    <source>
        <dbReference type="EMBL" id="CAB5223772.1"/>
    </source>
</evidence>
<reference evidence="1" key="1">
    <citation type="submission" date="2020-05" db="EMBL/GenBank/DDBJ databases">
        <authorList>
            <person name="Chiriac C."/>
            <person name="Salcher M."/>
            <person name="Ghai R."/>
            <person name="Kavagutti S V."/>
        </authorList>
    </citation>
    <scope>NUCLEOTIDE SEQUENCE</scope>
</reference>
<proteinExistence type="predicted"/>
<gene>
    <name evidence="1" type="ORF">UFOVP389_11</name>
</gene>
<sequence>MAKPAITTRAGKGAALTYTELDNNFSNIKDATITITGDSGSKTLDLNDTLTVAGGVALTSSVSGSTITLNLDNTAVTAGSYTAANITVDAQGRITAAANGTGGSSSWVGTATSDLIIGQYVIRANGTGNINVDDDINFPTGTGPNVPSGGELLCRGGTIILQTTNDPGISLSGITTGTPSNTSTPTGYIKVVINSATRYIPYYT</sequence>
<protein>
    <submittedName>
        <fullName evidence="1">Uncharacterized protein</fullName>
    </submittedName>
</protein>
<organism evidence="1">
    <name type="scientific">uncultured Caudovirales phage</name>
    <dbReference type="NCBI Taxonomy" id="2100421"/>
    <lineage>
        <taxon>Viruses</taxon>
        <taxon>Duplodnaviria</taxon>
        <taxon>Heunggongvirae</taxon>
        <taxon>Uroviricota</taxon>
        <taxon>Caudoviricetes</taxon>
        <taxon>Peduoviridae</taxon>
        <taxon>Maltschvirus</taxon>
        <taxon>Maltschvirus maltsch</taxon>
    </lineage>
</organism>